<keyword evidence="3" id="KW-1185">Reference proteome</keyword>
<dbReference type="PATRIC" id="fig|1432562.3.peg.2581"/>
<dbReference type="OrthoDB" id="2389281at2"/>
<evidence type="ECO:0000313" key="3">
    <source>
        <dbReference type="Proteomes" id="UP000034287"/>
    </source>
</evidence>
<gene>
    <name evidence="2" type="ORF">WN59_12860</name>
</gene>
<feature type="compositionally biased region" description="Acidic residues" evidence="1">
    <location>
        <begin position="363"/>
        <end position="374"/>
    </location>
</feature>
<feature type="compositionally biased region" description="Acidic residues" evidence="1">
    <location>
        <begin position="24"/>
        <end position="103"/>
    </location>
</feature>
<evidence type="ECO:0008006" key="4">
    <source>
        <dbReference type="Google" id="ProtNLM"/>
    </source>
</evidence>
<evidence type="ECO:0000313" key="2">
    <source>
        <dbReference type="EMBL" id="KKK32931.1"/>
    </source>
</evidence>
<dbReference type="AlphaFoldDB" id="A0A0M2SH64"/>
<dbReference type="PROSITE" id="PS51257">
    <property type="entry name" value="PROKAR_LIPOPROTEIN"/>
    <property type="match status" value="1"/>
</dbReference>
<organism evidence="2 3">
    <name type="scientific">Salinicoccus sediminis</name>
    <dbReference type="NCBI Taxonomy" id="1432562"/>
    <lineage>
        <taxon>Bacteria</taxon>
        <taxon>Bacillati</taxon>
        <taxon>Bacillota</taxon>
        <taxon>Bacilli</taxon>
        <taxon>Bacillales</taxon>
        <taxon>Staphylococcaceae</taxon>
        <taxon>Salinicoccus</taxon>
    </lineage>
</organism>
<feature type="region of interest" description="Disordered" evidence="1">
    <location>
        <begin position="347"/>
        <end position="374"/>
    </location>
</feature>
<dbReference type="Proteomes" id="UP000034287">
    <property type="component" value="Unassembled WGS sequence"/>
</dbReference>
<dbReference type="RefSeq" id="WP_046580744.1">
    <property type="nucleotide sequence ID" value="NZ_LAYZ01000026.1"/>
</dbReference>
<reference evidence="2 3" key="1">
    <citation type="submission" date="2015-04" db="EMBL/GenBank/DDBJ databases">
        <title>Taxonomic description and genome sequence of Salinicoccus sediminis sp. nov., a novel hyper halotolerant bacterium isolated from marine sediment.</title>
        <authorList>
            <person name="Mathan Kumar R."/>
            <person name="Kaur G."/>
            <person name="Kumar N."/>
            <person name="Kumar A."/>
            <person name="Singh N.K."/>
            <person name="Kaur N."/>
            <person name="Mayilraj S."/>
        </authorList>
    </citation>
    <scope>NUCLEOTIDE SEQUENCE [LARGE SCALE GENOMIC DNA]</scope>
    <source>
        <strain evidence="2 3">SV-16</strain>
    </source>
</reference>
<feature type="region of interest" description="Disordered" evidence="1">
    <location>
        <begin position="15"/>
        <end position="116"/>
    </location>
</feature>
<comment type="caution">
    <text evidence="2">The sequence shown here is derived from an EMBL/GenBank/DDBJ whole genome shotgun (WGS) entry which is preliminary data.</text>
</comment>
<name>A0A0M2SH64_9STAP</name>
<proteinExistence type="predicted"/>
<accession>A0A0M2SH64</accession>
<dbReference type="STRING" id="1432562.WN59_12860"/>
<sequence length="374" mass="40660">MKRLLSATLIGTLFLAACNGGGEENGEEENTEETTTEETSEGTNEESAEEDSSEEESTEEESTEEESTEEDSSEEESGGESGEGSDDGESDADASGSDEESSEDGSSGDTSDGDVDEADMKQAYDLGQDKADMIESAEDTDMSVEEVLQDPSEVTSYIQETAIAIEVTDGEQVLDESFTGNRAEVNESDGGLEVASDYIDENFNVTQPHGYANSETGEVILNSQEGWMDYSGQYSPDELVYGIYSNVHELIGQIPDSMEVKEAGNYYLLYYTGDDDEVHDLYQEYFQVQFTGANMEELETGLVAFINKESGELESANLIASAPAQQDPQQEIKIEIILNYSDYGAFDDTEVKKPNPDEITTAPEDEGDVEGSVE</sequence>
<dbReference type="EMBL" id="LAYZ01000026">
    <property type="protein sequence ID" value="KKK32931.1"/>
    <property type="molecule type" value="Genomic_DNA"/>
</dbReference>
<evidence type="ECO:0000256" key="1">
    <source>
        <dbReference type="SAM" id="MobiDB-lite"/>
    </source>
</evidence>
<protein>
    <recommendedName>
        <fullName evidence="4">Lipoprotein</fullName>
    </recommendedName>
</protein>